<name>A0A449B471_9BACT</name>
<dbReference type="AlphaFoldDB" id="A0A449B471"/>
<organism evidence="1 2">
    <name type="scientific">Mycoplasmopsis maculosa</name>
    <dbReference type="NCBI Taxonomy" id="114885"/>
    <lineage>
        <taxon>Bacteria</taxon>
        <taxon>Bacillati</taxon>
        <taxon>Mycoplasmatota</taxon>
        <taxon>Mycoplasmoidales</taxon>
        <taxon>Metamycoplasmataceae</taxon>
        <taxon>Mycoplasmopsis</taxon>
    </lineage>
</organism>
<accession>A0A449B471</accession>
<reference evidence="1 2" key="1">
    <citation type="submission" date="2019-01" db="EMBL/GenBank/DDBJ databases">
        <authorList>
            <consortium name="Pathogen Informatics"/>
        </authorList>
    </citation>
    <scope>NUCLEOTIDE SEQUENCE [LARGE SCALE GENOMIC DNA]</scope>
    <source>
        <strain evidence="1 2">NCTC10168</strain>
    </source>
</reference>
<evidence type="ECO:0000313" key="1">
    <source>
        <dbReference type="EMBL" id="VEU75392.1"/>
    </source>
</evidence>
<dbReference type="KEGG" id="mmau:NCTC10168_00310"/>
<keyword evidence="2" id="KW-1185">Reference proteome</keyword>
<dbReference type="Proteomes" id="UP000290243">
    <property type="component" value="Chromosome"/>
</dbReference>
<sequence>MDVREFVYQPTFFALRGEILKIGELERTIIDDKEVFHLQLSLKVEVDEFGSTSLKVEPYIFEFAVFDEIAINLSKRDMFKENDFCYLQGYIMPGYVFGNCRLIVNRIVKE</sequence>
<proteinExistence type="predicted"/>
<protein>
    <recommendedName>
        <fullName evidence="3">Single-stranded DNA-binding protein</fullName>
    </recommendedName>
</protein>
<dbReference type="RefSeq" id="WP_027122601.1">
    <property type="nucleotide sequence ID" value="NZ_LR215037.1"/>
</dbReference>
<evidence type="ECO:0000313" key="2">
    <source>
        <dbReference type="Proteomes" id="UP000290243"/>
    </source>
</evidence>
<dbReference type="EMBL" id="LR215037">
    <property type="protein sequence ID" value="VEU75392.1"/>
    <property type="molecule type" value="Genomic_DNA"/>
</dbReference>
<evidence type="ECO:0008006" key="3">
    <source>
        <dbReference type="Google" id="ProtNLM"/>
    </source>
</evidence>
<dbReference type="OrthoDB" id="9829478at2"/>
<gene>
    <name evidence="1" type="ORF">NCTC10168_00310</name>
</gene>